<evidence type="ECO:0000313" key="3">
    <source>
        <dbReference type="EMBL" id="ORX76519.1"/>
    </source>
</evidence>
<dbReference type="EMBL" id="MCFG01000294">
    <property type="protein sequence ID" value="ORX76519.1"/>
    <property type="molecule type" value="Genomic_DNA"/>
</dbReference>
<protein>
    <submittedName>
        <fullName evidence="3">Uncharacterized protein</fullName>
    </submittedName>
</protein>
<sequence>MLSISVLIYNILFFLYVNNIHGVNGASEPLCERNIKCSSIVDKAMQVDKPLSKEDYAYLVVKFENIDDIVDTNTEFSEVNKIPLEKDNNNLNNIKNKNKIKILKENGKEKGIEEEIEEETVTFLNKINTNPTPSTVSLSSEIMDDLNNLQEGEYGDEEIEEEEDENNNNEIKFNDNTYDNNEVEFTTTAFGINNEVETETVEINSSEEKLSLLPRHLDVKKRNETIVEQRFSQFFVPVNEYSVLKLRNVPSKNWESEYIYVGLVHNKKVYYTHFPLLWASYKGCVESRSVTITLEDGNYKNIEWGYTSCRGKSCEFGCLHDRKNDEDGDYKRCIDVNLTDDNKCDVNIYIGWAGTDKDGHVLLDSAQSIYNIKNFV</sequence>
<feature type="chain" id="PRO_5012869747" evidence="2">
    <location>
        <begin position="23"/>
        <end position="376"/>
    </location>
</feature>
<dbReference type="AlphaFoldDB" id="A0A1Y1WSK0"/>
<comment type="caution">
    <text evidence="3">The sequence shown here is derived from an EMBL/GenBank/DDBJ whole genome shotgun (WGS) entry which is preliminary data.</text>
</comment>
<keyword evidence="4" id="KW-1185">Reference proteome</keyword>
<feature type="region of interest" description="Disordered" evidence="1">
    <location>
        <begin position="155"/>
        <end position="176"/>
    </location>
</feature>
<proteinExistence type="predicted"/>
<evidence type="ECO:0000256" key="2">
    <source>
        <dbReference type="SAM" id="SignalP"/>
    </source>
</evidence>
<gene>
    <name evidence="3" type="ORF">BCR32DRAFT_76101</name>
</gene>
<dbReference type="Proteomes" id="UP000193944">
    <property type="component" value="Unassembled WGS sequence"/>
</dbReference>
<feature type="signal peptide" evidence="2">
    <location>
        <begin position="1"/>
        <end position="22"/>
    </location>
</feature>
<accession>A0A1Y1WSK0</accession>
<feature type="compositionally biased region" description="Acidic residues" evidence="1">
    <location>
        <begin position="155"/>
        <end position="167"/>
    </location>
</feature>
<dbReference type="OrthoDB" id="188293at2759"/>
<evidence type="ECO:0000256" key="1">
    <source>
        <dbReference type="SAM" id="MobiDB-lite"/>
    </source>
</evidence>
<reference evidence="3 4" key="1">
    <citation type="submission" date="2016-08" db="EMBL/GenBank/DDBJ databases">
        <title>A Parts List for Fungal Cellulosomes Revealed by Comparative Genomics.</title>
        <authorList>
            <consortium name="DOE Joint Genome Institute"/>
            <person name="Haitjema C.H."/>
            <person name="Gilmore S.P."/>
            <person name="Henske J.K."/>
            <person name="Solomon K.V."/>
            <person name="De Groot R."/>
            <person name="Kuo A."/>
            <person name="Mondo S.J."/>
            <person name="Salamov A.A."/>
            <person name="Labutti K."/>
            <person name="Zhao Z."/>
            <person name="Chiniquy J."/>
            <person name="Barry K."/>
            <person name="Brewer H.M."/>
            <person name="Purvine S.O."/>
            <person name="Wright A.T."/>
            <person name="Boxma B."/>
            <person name="Van Alen T."/>
            <person name="Hackstein J.H."/>
            <person name="Baker S.E."/>
            <person name="Grigoriev I.V."/>
            <person name="O'Malley M.A."/>
        </authorList>
    </citation>
    <scope>NUCLEOTIDE SEQUENCE [LARGE SCALE GENOMIC DNA]</scope>
    <source>
        <strain evidence="3 4">S4</strain>
    </source>
</reference>
<name>A0A1Y1WSK0_9FUNG</name>
<keyword evidence="2" id="KW-0732">Signal</keyword>
<evidence type="ECO:0000313" key="4">
    <source>
        <dbReference type="Proteomes" id="UP000193944"/>
    </source>
</evidence>
<organism evidence="3 4">
    <name type="scientific">Anaeromyces robustus</name>
    <dbReference type="NCBI Taxonomy" id="1754192"/>
    <lineage>
        <taxon>Eukaryota</taxon>
        <taxon>Fungi</taxon>
        <taxon>Fungi incertae sedis</taxon>
        <taxon>Chytridiomycota</taxon>
        <taxon>Chytridiomycota incertae sedis</taxon>
        <taxon>Neocallimastigomycetes</taxon>
        <taxon>Neocallimastigales</taxon>
        <taxon>Neocallimastigaceae</taxon>
        <taxon>Anaeromyces</taxon>
    </lineage>
</organism>
<reference evidence="3 4" key="2">
    <citation type="submission" date="2016-08" db="EMBL/GenBank/DDBJ databases">
        <title>Pervasive Adenine N6-methylation of Active Genes in Fungi.</title>
        <authorList>
            <consortium name="DOE Joint Genome Institute"/>
            <person name="Mondo S.J."/>
            <person name="Dannebaum R.O."/>
            <person name="Kuo R.C."/>
            <person name="Labutti K."/>
            <person name="Haridas S."/>
            <person name="Kuo A."/>
            <person name="Salamov A."/>
            <person name="Ahrendt S.R."/>
            <person name="Lipzen A."/>
            <person name="Sullivan W."/>
            <person name="Andreopoulos W.B."/>
            <person name="Clum A."/>
            <person name="Lindquist E."/>
            <person name="Daum C."/>
            <person name="Ramamoorthy G.K."/>
            <person name="Gryganskyi A."/>
            <person name="Culley D."/>
            <person name="Magnuson J.K."/>
            <person name="James T.Y."/>
            <person name="O'Malley M.A."/>
            <person name="Stajich J.E."/>
            <person name="Spatafora J.W."/>
            <person name="Visel A."/>
            <person name="Grigoriev I.V."/>
        </authorList>
    </citation>
    <scope>NUCLEOTIDE SEQUENCE [LARGE SCALE GENOMIC DNA]</scope>
    <source>
        <strain evidence="3 4">S4</strain>
    </source>
</reference>